<dbReference type="EMBL" id="JBHTHR010000341">
    <property type="protein sequence ID" value="MFD0801985.1"/>
    <property type="molecule type" value="Genomic_DNA"/>
</dbReference>
<evidence type="ECO:0000259" key="2">
    <source>
        <dbReference type="Pfam" id="PF00561"/>
    </source>
</evidence>
<dbReference type="Gene3D" id="3.40.50.1820">
    <property type="entry name" value="alpha/beta hydrolase"/>
    <property type="match status" value="1"/>
</dbReference>
<dbReference type="Pfam" id="PF00561">
    <property type="entry name" value="Abhydrolase_1"/>
    <property type="match status" value="1"/>
</dbReference>
<evidence type="ECO:0000256" key="1">
    <source>
        <dbReference type="SAM" id="MobiDB-lite"/>
    </source>
</evidence>
<feature type="region of interest" description="Disordered" evidence="1">
    <location>
        <begin position="190"/>
        <end position="212"/>
    </location>
</feature>
<accession>A0ABW3BG05</accession>
<dbReference type="PANTHER" id="PTHR43798">
    <property type="entry name" value="MONOACYLGLYCEROL LIPASE"/>
    <property type="match status" value="1"/>
</dbReference>
<feature type="domain" description="AB hydrolase-1" evidence="2">
    <location>
        <begin position="61"/>
        <end position="181"/>
    </location>
</feature>
<dbReference type="Proteomes" id="UP001596956">
    <property type="component" value="Unassembled WGS sequence"/>
</dbReference>
<dbReference type="InterPro" id="IPR029058">
    <property type="entry name" value="AB_hydrolase_fold"/>
</dbReference>
<gene>
    <name evidence="3" type="ORF">ACFQZU_11755</name>
</gene>
<evidence type="ECO:0000313" key="3">
    <source>
        <dbReference type="EMBL" id="MFD0801985.1"/>
    </source>
</evidence>
<dbReference type="PANTHER" id="PTHR43798:SF5">
    <property type="entry name" value="MONOACYLGLYCEROL LIPASE ABHD6"/>
    <property type="match status" value="1"/>
</dbReference>
<keyword evidence="4" id="KW-1185">Reference proteome</keyword>
<organism evidence="3 4">
    <name type="scientific">Streptomonospora algeriensis</name>
    <dbReference type="NCBI Taxonomy" id="995084"/>
    <lineage>
        <taxon>Bacteria</taxon>
        <taxon>Bacillati</taxon>
        <taxon>Actinomycetota</taxon>
        <taxon>Actinomycetes</taxon>
        <taxon>Streptosporangiales</taxon>
        <taxon>Nocardiopsidaceae</taxon>
        <taxon>Streptomonospora</taxon>
    </lineage>
</organism>
<sequence>MTEPTTSEARTRTLEAPGATIHYDVRGDLSEATAEAPALMLVGSPMDASGFTTLAGYFGDRPVVTYDPRGTGRSTRTDAAAETAPREHAEDLRLVIEALGVDRVDLFGSSGGAVNALTLVAEHPGPVRTLVAHEPPVVDVLPDREQLTAVCEDIYDTYRRSGTGPAMAKFIAFVQYPGPLPADYLDRPAPDPARFGLPTEDDGSRDDPLLGQNIRTNPTVRLDFAALAAAPTRIVVAAGRESATEMPGRSAIAVAERLGIEPTMFPSHHAGFMSGEFGMEGEPEAFAAKLREVLSAS</sequence>
<dbReference type="SUPFAM" id="SSF53474">
    <property type="entry name" value="alpha/beta-Hydrolases"/>
    <property type="match status" value="1"/>
</dbReference>
<keyword evidence="3" id="KW-0378">Hydrolase</keyword>
<proteinExistence type="predicted"/>
<dbReference type="InterPro" id="IPR000073">
    <property type="entry name" value="AB_hydrolase_1"/>
</dbReference>
<protein>
    <submittedName>
        <fullName evidence="3">Alpha/beta fold hydrolase</fullName>
    </submittedName>
</protein>
<dbReference type="InterPro" id="IPR050266">
    <property type="entry name" value="AB_hydrolase_sf"/>
</dbReference>
<comment type="caution">
    <text evidence="3">The sequence shown here is derived from an EMBL/GenBank/DDBJ whole genome shotgun (WGS) entry which is preliminary data.</text>
</comment>
<evidence type="ECO:0000313" key="4">
    <source>
        <dbReference type="Proteomes" id="UP001596956"/>
    </source>
</evidence>
<reference evidence="4" key="1">
    <citation type="journal article" date="2019" name="Int. J. Syst. Evol. Microbiol.">
        <title>The Global Catalogue of Microorganisms (GCM) 10K type strain sequencing project: providing services to taxonomists for standard genome sequencing and annotation.</title>
        <authorList>
            <consortium name="The Broad Institute Genomics Platform"/>
            <consortium name="The Broad Institute Genome Sequencing Center for Infectious Disease"/>
            <person name="Wu L."/>
            <person name="Ma J."/>
        </authorList>
    </citation>
    <scope>NUCLEOTIDE SEQUENCE [LARGE SCALE GENOMIC DNA]</scope>
    <source>
        <strain evidence="4">CCUG 63369</strain>
    </source>
</reference>
<dbReference type="GO" id="GO:0016787">
    <property type="term" value="F:hydrolase activity"/>
    <property type="evidence" value="ECO:0007669"/>
    <property type="project" value="UniProtKB-KW"/>
</dbReference>
<name>A0ABW3BG05_9ACTN</name>